<proteinExistence type="predicted"/>
<evidence type="ECO:0000313" key="6">
    <source>
        <dbReference type="EMBL" id="SLM62723.1"/>
    </source>
</evidence>
<feature type="transmembrane region" description="Helical" evidence="4">
    <location>
        <begin position="130"/>
        <end position="148"/>
    </location>
</feature>
<feature type="transmembrane region" description="Helical" evidence="4">
    <location>
        <begin position="7"/>
        <end position="27"/>
    </location>
</feature>
<gene>
    <name evidence="6" type="ORF">DAQ1742_01786</name>
</gene>
<name>A0A375A9J6_9GAMM</name>
<dbReference type="EMBL" id="LT615367">
    <property type="protein sequence ID" value="SLM62723.1"/>
    <property type="molecule type" value="Genomic_DNA"/>
</dbReference>
<organism evidence="6 7">
    <name type="scientific">Dickeya aquatica</name>
    <dbReference type="NCBI Taxonomy" id="1401087"/>
    <lineage>
        <taxon>Bacteria</taxon>
        <taxon>Pseudomonadati</taxon>
        <taxon>Pseudomonadota</taxon>
        <taxon>Gammaproteobacteria</taxon>
        <taxon>Enterobacterales</taxon>
        <taxon>Pectobacteriaceae</taxon>
        <taxon>Dickeya</taxon>
    </lineage>
</organism>
<feature type="transmembrane region" description="Helical" evidence="4">
    <location>
        <begin position="75"/>
        <end position="92"/>
    </location>
</feature>
<feature type="transmembrane region" description="Helical" evidence="4">
    <location>
        <begin position="359"/>
        <end position="376"/>
    </location>
</feature>
<feature type="transmembrane region" description="Helical" evidence="4">
    <location>
        <begin position="160"/>
        <end position="179"/>
    </location>
</feature>
<feature type="transmembrane region" description="Helical" evidence="4">
    <location>
        <begin position="334"/>
        <end position="353"/>
    </location>
</feature>
<dbReference type="SUPFAM" id="SSF103473">
    <property type="entry name" value="MFS general substrate transporter"/>
    <property type="match status" value="1"/>
</dbReference>
<feature type="transmembrane region" description="Helical" evidence="4">
    <location>
        <begin position="274"/>
        <end position="290"/>
    </location>
</feature>
<feature type="domain" description="Major facilitator superfamily (MFS) profile" evidence="5">
    <location>
        <begin position="6"/>
        <end position="385"/>
    </location>
</feature>
<evidence type="ECO:0000256" key="2">
    <source>
        <dbReference type="ARBA" id="ARBA00022989"/>
    </source>
</evidence>
<evidence type="ECO:0000256" key="3">
    <source>
        <dbReference type="ARBA" id="ARBA00023136"/>
    </source>
</evidence>
<dbReference type="CDD" id="cd17324">
    <property type="entry name" value="MFS_NepI_like"/>
    <property type="match status" value="1"/>
</dbReference>
<dbReference type="KEGG" id="daq:DAQ1742_01786"/>
<accession>A0A375A9J6</accession>
<reference evidence="6 7" key="1">
    <citation type="submission" date="2016-09" db="EMBL/GenBank/DDBJ databases">
        <authorList>
            <person name="Reverchon S."/>
            <person name="Nasser W."/>
            <person name="Leonard S."/>
            <person name="Brochier C."/>
            <person name="Duprey A."/>
        </authorList>
    </citation>
    <scope>NUCLEOTIDE SEQUENCE [LARGE SCALE GENOMIC DNA]</scope>
    <source>
        <strain evidence="6 7">174/2</strain>
    </source>
</reference>
<dbReference type="Proteomes" id="UP000294820">
    <property type="component" value="Chromosome 1"/>
</dbReference>
<dbReference type="InterPro" id="IPR020846">
    <property type="entry name" value="MFS_dom"/>
</dbReference>
<keyword evidence="7" id="KW-1185">Reference proteome</keyword>
<dbReference type="Pfam" id="PF07690">
    <property type="entry name" value="MFS_1"/>
    <property type="match status" value="1"/>
</dbReference>
<dbReference type="Gene3D" id="1.20.1250.20">
    <property type="entry name" value="MFS general substrate transporter like domains"/>
    <property type="match status" value="1"/>
</dbReference>
<dbReference type="PANTHER" id="PTHR42910:SF1">
    <property type="entry name" value="MAJOR FACILITATOR SUPERFAMILY (MFS) PROFILE DOMAIN-CONTAINING PROTEIN"/>
    <property type="match status" value="1"/>
</dbReference>
<dbReference type="RefSeq" id="WP_035341050.1">
    <property type="nucleotide sequence ID" value="NZ_LT615367.1"/>
</dbReference>
<sequence>MEKFSNTILIFLIPIICGFTAANMYYVQPLAPVISSELMVSYEKASMLYSFSLAGNALSLFFIIPLGDFYSKRKLITLLYLVSTVSLLMFFFTKSYYALSATAFLIGTGTSAIPLITAGLSRQKNGTKHIDRIMAGVLTGILFSRFMSSMLSELWGWKSIYAIASILMFLSCILLFIFYPTSYDKNNQDKSSYIRILYLNINGIRQDVAIRHYCFNAFSIMFLFSAFWSNVSMFLTTTFHFSQSQVGLFSLTGATGALSVLFSSWILKIINHKNNPLYFLIVISLLMMGIYGNNLIITITGALLIDAFIQLIHVNNQRGLFLSCKGNEARAASCYMTSFVTGGAIGGFISSYLYSVSGWSVVLISCAIITLIPMFMKLRENVNEKY</sequence>
<dbReference type="PANTHER" id="PTHR42910">
    <property type="entry name" value="TRANSPORTER SCO4007-RELATED"/>
    <property type="match status" value="1"/>
</dbReference>
<dbReference type="AlphaFoldDB" id="A0A375A9J6"/>
<keyword evidence="3 4" id="KW-0472">Membrane</keyword>
<dbReference type="GO" id="GO:0022857">
    <property type="term" value="F:transmembrane transporter activity"/>
    <property type="evidence" value="ECO:0007669"/>
    <property type="project" value="InterPro"/>
</dbReference>
<feature type="transmembrane region" description="Helical" evidence="4">
    <location>
        <begin position="213"/>
        <end position="235"/>
    </location>
</feature>
<evidence type="ECO:0000313" key="7">
    <source>
        <dbReference type="Proteomes" id="UP000294820"/>
    </source>
</evidence>
<dbReference type="PROSITE" id="PS50850">
    <property type="entry name" value="MFS"/>
    <property type="match status" value="1"/>
</dbReference>
<keyword evidence="1 4" id="KW-0812">Transmembrane</keyword>
<protein>
    <submittedName>
        <fullName evidence="6">Permeases of the major facilitator superfamily</fullName>
    </submittedName>
</protein>
<dbReference type="InterPro" id="IPR011701">
    <property type="entry name" value="MFS"/>
</dbReference>
<evidence type="ECO:0000256" key="4">
    <source>
        <dbReference type="SAM" id="Phobius"/>
    </source>
</evidence>
<feature type="transmembrane region" description="Helical" evidence="4">
    <location>
        <begin position="247"/>
        <end position="267"/>
    </location>
</feature>
<evidence type="ECO:0000259" key="5">
    <source>
        <dbReference type="PROSITE" id="PS50850"/>
    </source>
</evidence>
<evidence type="ECO:0000256" key="1">
    <source>
        <dbReference type="ARBA" id="ARBA00022692"/>
    </source>
</evidence>
<feature type="transmembrane region" description="Helical" evidence="4">
    <location>
        <begin position="98"/>
        <end position="118"/>
    </location>
</feature>
<feature type="transmembrane region" description="Helical" evidence="4">
    <location>
        <begin position="47"/>
        <end position="66"/>
    </location>
</feature>
<keyword evidence="2 4" id="KW-1133">Transmembrane helix</keyword>
<feature type="transmembrane region" description="Helical" evidence="4">
    <location>
        <begin position="296"/>
        <end position="314"/>
    </location>
</feature>
<dbReference type="InterPro" id="IPR036259">
    <property type="entry name" value="MFS_trans_sf"/>
</dbReference>